<dbReference type="AlphaFoldDB" id="A0A5C6XPS0"/>
<name>A0A5C6XPS0_9DELT</name>
<gene>
    <name evidence="1" type="ORF">FRC96_02945</name>
</gene>
<comment type="caution">
    <text evidence="1">The sequence shown here is derived from an EMBL/GenBank/DDBJ whole genome shotgun (WGS) entry which is preliminary data.</text>
</comment>
<evidence type="ECO:0000313" key="2">
    <source>
        <dbReference type="Proteomes" id="UP000321046"/>
    </source>
</evidence>
<sequence length="123" mass="14030">MPYNLQHLPDHSEALDRAVADAYGWPHDLDDEEILQRLVDLNRERAEEEARGLIRWLRPEYQNPEGTGSAMQNAMDTKIDDDADEAESVVVLHERTWPKAELARHEVIKSLVKEKPGLSTGAF</sequence>
<reference evidence="1 2" key="1">
    <citation type="submission" date="2019-08" db="EMBL/GenBank/DDBJ databases">
        <title>Bradymonadales sp. TMQ2.</title>
        <authorList>
            <person name="Liang Q."/>
        </authorList>
    </citation>
    <scope>NUCLEOTIDE SEQUENCE [LARGE SCALE GENOMIC DNA]</scope>
    <source>
        <strain evidence="1 2">TMQ2</strain>
    </source>
</reference>
<accession>A0A5C6XPS0</accession>
<proteinExistence type="predicted"/>
<dbReference type="OrthoDB" id="9761012at2"/>
<protein>
    <submittedName>
        <fullName evidence="1">Uncharacterized protein</fullName>
    </submittedName>
</protein>
<dbReference type="RefSeq" id="WP_146972560.1">
    <property type="nucleotide sequence ID" value="NZ_VOSL01000014.1"/>
</dbReference>
<organism evidence="1 2">
    <name type="scientific">Lujinxingia vulgaris</name>
    <dbReference type="NCBI Taxonomy" id="2600176"/>
    <lineage>
        <taxon>Bacteria</taxon>
        <taxon>Deltaproteobacteria</taxon>
        <taxon>Bradymonadales</taxon>
        <taxon>Lujinxingiaceae</taxon>
        <taxon>Lujinxingia</taxon>
    </lineage>
</organism>
<evidence type="ECO:0000313" key="1">
    <source>
        <dbReference type="EMBL" id="TXD42640.1"/>
    </source>
</evidence>
<dbReference type="EMBL" id="VOSL01000014">
    <property type="protein sequence ID" value="TXD42640.1"/>
    <property type="molecule type" value="Genomic_DNA"/>
</dbReference>
<dbReference type="Proteomes" id="UP000321046">
    <property type="component" value="Unassembled WGS sequence"/>
</dbReference>